<dbReference type="Proteomes" id="UP000030901">
    <property type="component" value="Chromosome"/>
</dbReference>
<evidence type="ECO:0008006" key="3">
    <source>
        <dbReference type="Google" id="ProtNLM"/>
    </source>
</evidence>
<dbReference type="HOGENOM" id="CLU_182874_0_0_6"/>
<sequence>MRHKILISSLLTLVLTGCGIIDGAVRSDNSIKEKTAFALGTTADNVTISNISKDFDSVKFNATYKKKVYQCYYSTVLVTTSDVVCSPTDGKSSLPQTAQCNALTKAAGKCN</sequence>
<protein>
    <recommendedName>
        <fullName evidence="3">Lipoprotein</fullName>
    </recommendedName>
</protein>
<organism evidence="1 2">
    <name type="scientific">Frischella perrara</name>
    <dbReference type="NCBI Taxonomy" id="1267021"/>
    <lineage>
        <taxon>Bacteria</taxon>
        <taxon>Pseudomonadati</taxon>
        <taxon>Pseudomonadota</taxon>
        <taxon>Gammaproteobacteria</taxon>
        <taxon>Orbales</taxon>
        <taxon>Orbaceae</taxon>
        <taxon>Frischella</taxon>
    </lineage>
</organism>
<dbReference type="AlphaFoldDB" id="A0A0A7S2M0"/>
<accession>A0A0A7S2M0</accession>
<dbReference type="RefSeq" id="WP_039105698.1">
    <property type="nucleotide sequence ID" value="NZ_CAMLJH010000004.1"/>
</dbReference>
<keyword evidence="2" id="KW-1185">Reference proteome</keyword>
<evidence type="ECO:0000313" key="2">
    <source>
        <dbReference type="Proteomes" id="UP000030901"/>
    </source>
</evidence>
<reference evidence="1 2" key="1">
    <citation type="journal article" date="2014" name="Appl. Environ. Microbiol.">
        <title>Gut symbionts from distinct hosts exhibit genotoxic activity via divergent colibactin biosynthetic pathways.</title>
        <authorList>
            <person name="Engel P."/>
            <person name="Vizcaino M.I."/>
            <person name="Crawford J.M."/>
        </authorList>
    </citation>
    <scope>NUCLEOTIDE SEQUENCE [LARGE SCALE GENOMIC DNA]</scope>
    <source>
        <strain evidence="1 2">PEB0191</strain>
    </source>
</reference>
<name>A0A0A7S2M0_FRIPE</name>
<dbReference type="EMBL" id="CP009056">
    <property type="protein sequence ID" value="AJA45785.1"/>
    <property type="molecule type" value="Genomic_DNA"/>
</dbReference>
<dbReference type="KEGG" id="fpp:FPB0191_01974"/>
<dbReference type="OrthoDB" id="6893199at2"/>
<dbReference type="PROSITE" id="PS51257">
    <property type="entry name" value="PROKAR_LIPOPROTEIN"/>
    <property type="match status" value="1"/>
</dbReference>
<gene>
    <name evidence="1" type="ORF">FPB0191_01974</name>
</gene>
<proteinExistence type="predicted"/>
<evidence type="ECO:0000313" key="1">
    <source>
        <dbReference type="EMBL" id="AJA45785.1"/>
    </source>
</evidence>